<protein>
    <submittedName>
        <fullName evidence="1">Uncharacterized protein</fullName>
    </submittedName>
</protein>
<reference evidence="1" key="2">
    <citation type="submission" date="2020-11" db="EMBL/GenBank/DDBJ databases">
        <authorList>
            <person name="McCartney M.A."/>
            <person name="Auch B."/>
            <person name="Kono T."/>
            <person name="Mallez S."/>
            <person name="Becker A."/>
            <person name="Gohl D.M."/>
            <person name="Silverstein K.A.T."/>
            <person name="Koren S."/>
            <person name="Bechman K.B."/>
            <person name="Herman A."/>
            <person name="Abrahante J.E."/>
            <person name="Garbe J."/>
        </authorList>
    </citation>
    <scope>NUCLEOTIDE SEQUENCE</scope>
    <source>
        <strain evidence="1">Duluth1</strain>
        <tissue evidence="1">Whole animal</tissue>
    </source>
</reference>
<keyword evidence="2" id="KW-1185">Reference proteome</keyword>
<accession>A0A9D4LRQ5</accession>
<dbReference type="AlphaFoldDB" id="A0A9D4LRQ5"/>
<dbReference type="Proteomes" id="UP000828390">
    <property type="component" value="Unassembled WGS sequence"/>
</dbReference>
<evidence type="ECO:0000313" key="2">
    <source>
        <dbReference type="Proteomes" id="UP000828390"/>
    </source>
</evidence>
<reference evidence="1" key="1">
    <citation type="journal article" date="2019" name="bioRxiv">
        <title>The Genome of the Zebra Mussel, Dreissena polymorpha: A Resource for Invasive Species Research.</title>
        <authorList>
            <person name="McCartney M.A."/>
            <person name="Auch B."/>
            <person name="Kono T."/>
            <person name="Mallez S."/>
            <person name="Zhang Y."/>
            <person name="Obille A."/>
            <person name="Becker A."/>
            <person name="Abrahante J.E."/>
            <person name="Garbe J."/>
            <person name="Badalamenti J.P."/>
            <person name="Herman A."/>
            <person name="Mangelson H."/>
            <person name="Liachko I."/>
            <person name="Sullivan S."/>
            <person name="Sone E.D."/>
            <person name="Koren S."/>
            <person name="Silverstein K.A.T."/>
            <person name="Beckman K.B."/>
            <person name="Gohl D.M."/>
        </authorList>
    </citation>
    <scope>NUCLEOTIDE SEQUENCE</scope>
    <source>
        <strain evidence="1">Duluth1</strain>
        <tissue evidence="1">Whole animal</tissue>
    </source>
</reference>
<proteinExistence type="predicted"/>
<name>A0A9D4LRQ5_DREPO</name>
<dbReference type="EMBL" id="JAIWYP010000002">
    <property type="protein sequence ID" value="KAH3863020.1"/>
    <property type="molecule type" value="Genomic_DNA"/>
</dbReference>
<organism evidence="1 2">
    <name type="scientific">Dreissena polymorpha</name>
    <name type="common">Zebra mussel</name>
    <name type="synonym">Mytilus polymorpha</name>
    <dbReference type="NCBI Taxonomy" id="45954"/>
    <lineage>
        <taxon>Eukaryota</taxon>
        <taxon>Metazoa</taxon>
        <taxon>Spiralia</taxon>
        <taxon>Lophotrochozoa</taxon>
        <taxon>Mollusca</taxon>
        <taxon>Bivalvia</taxon>
        <taxon>Autobranchia</taxon>
        <taxon>Heteroconchia</taxon>
        <taxon>Euheterodonta</taxon>
        <taxon>Imparidentia</taxon>
        <taxon>Neoheterodontei</taxon>
        <taxon>Myida</taxon>
        <taxon>Dreissenoidea</taxon>
        <taxon>Dreissenidae</taxon>
        <taxon>Dreissena</taxon>
    </lineage>
</organism>
<comment type="caution">
    <text evidence="1">The sequence shown here is derived from an EMBL/GenBank/DDBJ whole genome shotgun (WGS) entry which is preliminary data.</text>
</comment>
<evidence type="ECO:0000313" key="1">
    <source>
        <dbReference type="EMBL" id="KAH3863020.1"/>
    </source>
</evidence>
<sequence length="92" mass="10321">MARLISGLAIEKTLMRPLKNTNCLYLGSGITKDMQNRYVLSAPVTSEYNSAIQDFIELAYTSSPQHTNSTEARITRDAPDLEKNYNLLTLHS</sequence>
<gene>
    <name evidence="1" type="ORF">DPMN_025996</name>
</gene>